<protein>
    <submittedName>
        <fullName evidence="1">Uncharacterized protein</fullName>
    </submittedName>
</protein>
<keyword evidence="2" id="KW-1185">Reference proteome</keyword>
<organism evidence="1 2">
    <name type="scientific">Pseudokineococcus basanitobsidens</name>
    <dbReference type="NCBI Taxonomy" id="1926649"/>
    <lineage>
        <taxon>Bacteria</taxon>
        <taxon>Bacillati</taxon>
        <taxon>Actinomycetota</taxon>
        <taxon>Actinomycetes</taxon>
        <taxon>Kineosporiales</taxon>
        <taxon>Kineosporiaceae</taxon>
        <taxon>Pseudokineococcus</taxon>
    </lineage>
</organism>
<dbReference type="EMBL" id="JBBIAA010000038">
    <property type="protein sequence ID" value="MEJ5946894.1"/>
    <property type="molecule type" value="Genomic_DNA"/>
</dbReference>
<evidence type="ECO:0000313" key="2">
    <source>
        <dbReference type="Proteomes" id="UP001387100"/>
    </source>
</evidence>
<evidence type="ECO:0000313" key="1">
    <source>
        <dbReference type="EMBL" id="MEJ5946894.1"/>
    </source>
</evidence>
<reference evidence="1 2" key="1">
    <citation type="journal article" date="2017" name="Int. J. Syst. Evol. Microbiol.">
        <title>Pseudokineococcus basanitobsidens sp. nov., isolated from volcanic rock.</title>
        <authorList>
            <person name="Lee D.W."/>
            <person name="Park M.Y."/>
            <person name="Kim J.J."/>
            <person name="Kim B.S."/>
        </authorList>
    </citation>
    <scope>NUCLEOTIDE SEQUENCE [LARGE SCALE GENOMIC DNA]</scope>
    <source>
        <strain evidence="1 2">DSM 103726</strain>
    </source>
</reference>
<accession>A0ABU8RPJ0</accession>
<comment type="caution">
    <text evidence="1">The sequence shown here is derived from an EMBL/GenBank/DDBJ whole genome shotgun (WGS) entry which is preliminary data.</text>
</comment>
<name>A0ABU8RPJ0_9ACTN</name>
<proteinExistence type="predicted"/>
<dbReference type="RefSeq" id="WP_339576272.1">
    <property type="nucleotide sequence ID" value="NZ_JBBIAA010000038.1"/>
</dbReference>
<sequence>MTRAGADLAVEGLPVRLSPTYRGQRSYPGLFWAATTRCTPQRAVGR</sequence>
<dbReference type="Proteomes" id="UP001387100">
    <property type="component" value="Unassembled WGS sequence"/>
</dbReference>
<gene>
    <name evidence="1" type="ORF">WDZ17_16490</name>
</gene>